<keyword evidence="2" id="KW-1185">Reference proteome</keyword>
<name>A0ABU7HEN6_9PSED</name>
<dbReference type="RefSeq" id="WP_330104839.1">
    <property type="nucleotide sequence ID" value="NZ_JAZDCT010000027.1"/>
</dbReference>
<organism evidence="1 2">
    <name type="scientific">Pseudomonas carassii</name>
    <dbReference type="NCBI Taxonomy" id="3115855"/>
    <lineage>
        <taxon>Bacteria</taxon>
        <taxon>Pseudomonadati</taxon>
        <taxon>Pseudomonadota</taxon>
        <taxon>Gammaproteobacteria</taxon>
        <taxon>Pseudomonadales</taxon>
        <taxon>Pseudomonadaceae</taxon>
        <taxon>Pseudomonas</taxon>
    </lineage>
</organism>
<dbReference type="Proteomes" id="UP001354227">
    <property type="component" value="Unassembled WGS sequence"/>
</dbReference>
<protein>
    <submittedName>
        <fullName evidence="1">YkgJ family cysteine cluster protein</fullName>
    </submittedName>
</protein>
<dbReference type="InterPro" id="IPR005358">
    <property type="entry name" value="Puta_zinc/iron-chelating_dom"/>
</dbReference>
<proteinExistence type="predicted"/>
<comment type="caution">
    <text evidence="1">The sequence shown here is derived from an EMBL/GenBank/DDBJ whole genome shotgun (WGS) entry which is preliminary data.</text>
</comment>
<evidence type="ECO:0000313" key="2">
    <source>
        <dbReference type="Proteomes" id="UP001354227"/>
    </source>
</evidence>
<evidence type="ECO:0000313" key="1">
    <source>
        <dbReference type="EMBL" id="MEE1889775.1"/>
    </source>
</evidence>
<gene>
    <name evidence="1" type="ORF">V0R62_19090</name>
</gene>
<reference evidence="1" key="1">
    <citation type="submission" date="2024-01" db="EMBL/GenBank/DDBJ databases">
        <title>Unpublished Manusciprt.</title>
        <authorList>
            <person name="Duman M."/>
            <person name="Valdes E.G."/>
            <person name="Ajmi N."/>
            <person name="Altun S."/>
            <person name="Saticioglu I.B."/>
        </authorList>
    </citation>
    <scope>NUCLEOTIDE SEQUENCE</scope>
    <source>
        <strain evidence="1">137P</strain>
    </source>
</reference>
<accession>A0ABU7HEN6</accession>
<sequence>MAGLTDMTLPAFPCNKCGLCCRNVHLAEETRFLDRGDGTCRHHDTASRQCTIYANRPEICQVDRQYQRHYANTYTWSEFVEVNLQVCKALDEQASRQQIHANR</sequence>
<dbReference type="Pfam" id="PF03692">
    <property type="entry name" value="CxxCxxCC"/>
    <property type="match status" value="1"/>
</dbReference>
<dbReference type="EMBL" id="JAZDCT010000027">
    <property type="protein sequence ID" value="MEE1889775.1"/>
    <property type="molecule type" value="Genomic_DNA"/>
</dbReference>